<dbReference type="InterPro" id="IPR002293">
    <property type="entry name" value="AA/rel_permease1"/>
</dbReference>
<comment type="subcellular location">
    <subcellularLocation>
        <location evidence="1">Membrane</location>
        <topology evidence="1">Multi-pass membrane protein</topology>
    </subcellularLocation>
</comment>
<dbReference type="GO" id="GO:0016020">
    <property type="term" value="C:membrane"/>
    <property type="evidence" value="ECO:0007669"/>
    <property type="project" value="UniProtKB-SubCell"/>
</dbReference>
<proteinExistence type="predicted"/>
<dbReference type="PIRSF" id="PIRSF006060">
    <property type="entry name" value="AA_transporter"/>
    <property type="match status" value="1"/>
</dbReference>
<dbReference type="Pfam" id="PF13520">
    <property type="entry name" value="AA_permease_2"/>
    <property type="match status" value="1"/>
</dbReference>
<reference evidence="8" key="1">
    <citation type="submission" date="2017-03" db="EMBL/GenBank/DDBJ databases">
        <title>Genomes of endolithic fungi from Antarctica.</title>
        <authorList>
            <person name="Coleine C."/>
            <person name="Masonjones S."/>
            <person name="Stajich J.E."/>
        </authorList>
    </citation>
    <scope>NUCLEOTIDE SEQUENCE [LARGE SCALE GENOMIC DNA]</scope>
    <source>
        <strain evidence="8">CCFEE 5527</strain>
    </source>
</reference>
<name>A0A1V8T345_9PEZI</name>
<dbReference type="FunCoup" id="A0A1V8T345">
    <property type="interactions" value="182"/>
</dbReference>
<dbReference type="Gene3D" id="1.20.1740.10">
    <property type="entry name" value="Amino acid/polyamine transporter I"/>
    <property type="match status" value="1"/>
</dbReference>
<dbReference type="PANTHER" id="PTHR45649">
    <property type="entry name" value="AMINO-ACID PERMEASE BAT1"/>
    <property type="match status" value="1"/>
</dbReference>
<feature type="transmembrane region" description="Helical" evidence="6">
    <location>
        <begin position="206"/>
        <end position="229"/>
    </location>
</feature>
<keyword evidence="3 6" id="KW-0812">Transmembrane</keyword>
<gene>
    <name evidence="7" type="ORF">B0A48_09854</name>
</gene>
<feature type="transmembrane region" description="Helical" evidence="6">
    <location>
        <begin position="82"/>
        <end position="104"/>
    </location>
</feature>
<feature type="transmembrane region" description="Helical" evidence="6">
    <location>
        <begin position="289"/>
        <end position="314"/>
    </location>
</feature>
<comment type="caution">
    <text evidence="7">The sequence shown here is derived from an EMBL/GenBank/DDBJ whole genome shotgun (WGS) entry which is preliminary data.</text>
</comment>
<dbReference type="InParanoid" id="A0A1V8T345"/>
<dbReference type="Proteomes" id="UP000192596">
    <property type="component" value="Unassembled WGS sequence"/>
</dbReference>
<evidence type="ECO:0000256" key="6">
    <source>
        <dbReference type="SAM" id="Phobius"/>
    </source>
</evidence>
<feature type="transmembrane region" description="Helical" evidence="6">
    <location>
        <begin position="173"/>
        <end position="194"/>
    </location>
</feature>
<dbReference type="GO" id="GO:0015101">
    <property type="term" value="F:organic cation transmembrane transporter activity"/>
    <property type="evidence" value="ECO:0007669"/>
    <property type="project" value="UniProtKB-ARBA"/>
</dbReference>
<feature type="transmembrane region" description="Helical" evidence="6">
    <location>
        <begin position="460"/>
        <end position="485"/>
    </location>
</feature>
<evidence type="ECO:0008006" key="9">
    <source>
        <dbReference type="Google" id="ProtNLM"/>
    </source>
</evidence>
<feature type="transmembrane region" description="Helical" evidence="6">
    <location>
        <begin position="426"/>
        <end position="448"/>
    </location>
</feature>
<feature type="transmembrane region" description="Helical" evidence="6">
    <location>
        <begin position="136"/>
        <end position="161"/>
    </location>
</feature>
<evidence type="ECO:0000313" key="8">
    <source>
        <dbReference type="Proteomes" id="UP000192596"/>
    </source>
</evidence>
<dbReference type="AlphaFoldDB" id="A0A1V8T345"/>
<dbReference type="EMBL" id="NAJO01000018">
    <property type="protein sequence ID" value="OQO05760.1"/>
    <property type="molecule type" value="Genomic_DNA"/>
</dbReference>
<feature type="transmembrane region" description="Helical" evidence="6">
    <location>
        <begin position="344"/>
        <end position="364"/>
    </location>
</feature>
<evidence type="ECO:0000256" key="5">
    <source>
        <dbReference type="ARBA" id="ARBA00023136"/>
    </source>
</evidence>
<feature type="transmembrane region" description="Helical" evidence="6">
    <location>
        <begin position="51"/>
        <end position="70"/>
    </location>
</feature>
<sequence>MATQDGQHSPGFSSFRGDKKAIARLPSNDSADSDALRLAALGYDQSMERKFSVLSLLGVGFSLTNSWFGLSSALVTGINSGGTALVIYGVILVACVSSCVAISLSELASAMPSAGGQCYWAHEFASKKYKNLASYFVGWFSWAGSIFTSASVALGLGLAVVGCYQLSHPDYVINTYHVFAAYQCINAVAAIFNCYGKFLPRIATTFLYISLISFATILITASLSFIPSVTAAHQPASFVFATFINNTGYSQNGLAFIVGLIGTNWPFACLDSATHLAEEVPRPERNIPIAICGTVAIGFTTAWFFAVAMFFSLYGSIEDLTNTPTSTPILALFASALTGRRGQIAGAIVLESMILTTGMGCMIASHTWQSRLVWSFARDGGVPGHKYLSHIDRQLDVPLRAHLVSCGLVAVVGCLYLGSYTAFNSMVTACIVLLYLSYAVPVGCLVFHYGRSNLKHGPFWLGKIGLFANIVLLAWTLFTLVMYSFPYTMPVTAGNMNYVSVVYAVVTFIVVVDWFARGRKAYGMKEMERDERRASLGDVVR</sequence>
<dbReference type="FunFam" id="1.20.1740.10:FF:000046">
    <property type="entry name" value="Amino-acid permease, putative"/>
    <property type="match status" value="1"/>
</dbReference>
<protein>
    <recommendedName>
        <fullName evidence="9">Choline transport protein</fullName>
    </recommendedName>
</protein>
<dbReference type="STRING" id="1507870.A0A1V8T345"/>
<evidence type="ECO:0000256" key="2">
    <source>
        <dbReference type="ARBA" id="ARBA00022448"/>
    </source>
</evidence>
<evidence type="ECO:0000256" key="1">
    <source>
        <dbReference type="ARBA" id="ARBA00004141"/>
    </source>
</evidence>
<accession>A0A1V8T345</accession>
<keyword evidence="8" id="KW-1185">Reference proteome</keyword>
<keyword evidence="2" id="KW-0813">Transport</keyword>
<keyword evidence="4 6" id="KW-1133">Transmembrane helix</keyword>
<organism evidence="7 8">
    <name type="scientific">Cryoendolithus antarcticus</name>
    <dbReference type="NCBI Taxonomy" id="1507870"/>
    <lineage>
        <taxon>Eukaryota</taxon>
        <taxon>Fungi</taxon>
        <taxon>Dikarya</taxon>
        <taxon>Ascomycota</taxon>
        <taxon>Pezizomycotina</taxon>
        <taxon>Dothideomycetes</taxon>
        <taxon>Dothideomycetidae</taxon>
        <taxon>Cladosporiales</taxon>
        <taxon>Cladosporiaceae</taxon>
        <taxon>Cryoendolithus</taxon>
    </lineage>
</organism>
<feature type="transmembrane region" description="Helical" evidence="6">
    <location>
        <begin position="249"/>
        <end position="268"/>
    </location>
</feature>
<feature type="transmembrane region" description="Helical" evidence="6">
    <location>
        <begin position="401"/>
        <end position="420"/>
    </location>
</feature>
<dbReference type="OrthoDB" id="2417308at2759"/>
<feature type="transmembrane region" description="Helical" evidence="6">
    <location>
        <begin position="497"/>
        <end position="516"/>
    </location>
</feature>
<evidence type="ECO:0000256" key="3">
    <source>
        <dbReference type="ARBA" id="ARBA00022692"/>
    </source>
</evidence>
<evidence type="ECO:0000313" key="7">
    <source>
        <dbReference type="EMBL" id="OQO05760.1"/>
    </source>
</evidence>
<dbReference type="PANTHER" id="PTHR45649:SF7">
    <property type="entry name" value="CHOLINE TRANSPORT PROTEIN"/>
    <property type="match status" value="1"/>
</dbReference>
<keyword evidence="5 6" id="KW-0472">Membrane</keyword>
<evidence type="ECO:0000256" key="4">
    <source>
        <dbReference type="ARBA" id="ARBA00022989"/>
    </source>
</evidence>